<dbReference type="Gene3D" id="2.40.100.10">
    <property type="entry name" value="Cyclophilin-like"/>
    <property type="match status" value="1"/>
</dbReference>
<dbReference type="AlphaFoldDB" id="A0A1I1INZ5"/>
<feature type="domain" description="PPIase cyclophilin-type" evidence="5">
    <location>
        <begin position="35"/>
        <end position="204"/>
    </location>
</feature>
<keyword evidence="7" id="KW-1185">Reference proteome</keyword>
<dbReference type="EC" id="5.2.1.8" evidence="1"/>
<organism evidence="6 7">
    <name type="scientific">Pseudoalteromonas denitrificans DSM 6059</name>
    <dbReference type="NCBI Taxonomy" id="1123010"/>
    <lineage>
        <taxon>Bacteria</taxon>
        <taxon>Pseudomonadati</taxon>
        <taxon>Pseudomonadota</taxon>
        <taxon>Gammaproteobacteria</taxon>
        <taxon>Alteromonadales</taxon>
        <taxon>Pseudoalteromonadaceae</taxon>
        <taxon>Pseudoalteromonas</taxon>
    </lineage>
</organism>
<evidence type="ECO:0000256" key="3">
    <source>
        <dbReference type="ARBA" id="ARBA00023235"/>
    </source>
</evidence>
<protein>
    <recommendedName>
        <fullName evidence="1">peptidylprolyl isomerase</fullName>
        <ecNumber evidence="1">5.2.1.8</ecNumber>
    </recommendedName>
</protein>
<evidence type="ECO:0000256" key="2">
    <source>
        <dbReference type="ARBA" id="ARBA00023110"/>
    </source>
</evidence>
<evidence type="ECO:0000256" key="4">
    <source>
        <dbReference type="SAM" id="SignalP"/>
    </source>
</evidence>
<accession>A0A1I1INZ5</accession>
<evidence type="ECO:0000259" key="5">
    <source>
        <dbReference type="PROSITE" id="PS50072"/>
    </source>
</evidence>
<feature type="signal peptide" evidence="4">
    <location>
        <begin position="1"/>
        <end position="24"/>
    </location>
</feature>
<dbReference type="EMBL" id="FOLO01000008">
    <property type="protein sequence ID" value="SFC35473.1"/>
    <property type="molecule type" value="Genomic_DNA"/>
</dbReference>
<gene>
    <name evidence="6" type="ORF">SAMN02745724_01474</name>
</gene>
<dbReference type="InterPro" id="IPR029000">
    <property type="entry name" value="Cyclophilin-like_dom_sf"/>
</dbReference>
<evidence type="ECO:0000256" key="1">
    <source>
        <dbReference type="ARBA" id="ARBA00013194"/>
    </source>
</evidence>
<feature type="chain" id="PRO_5011583286" description="peptidylprolyl isomerase" evidence="4">
    <location>
        <begin position="25"/>
        <end position="210"/>
    </location>
</feature>
<keyword evidence="3 6" id="KW-0413">Isomerase</keyword>
<dbReference type="InterPro" id="IPR044665">
    <property type="entry name" value="E_coli_cyclophilin_A-like"/>
</dbReference>
<dbReference type="Proteomes" id="UP000198862">
    <property type="component" value="Unassembled WGS sequence"/>
</dbReference>
<dbReference type="SUPFAM" id="SSF50891">
    <property type="entry name" value="Cyclophilin-like"/>
    <property type="match status" value="1"/>
</dbReference>
<dbReference type="Pfam" id="PF00160">
    <property type="entry name" value="Pro_isomerase"/>
    <property type="match status" value="1"/>
</dbReference>
<evidence type="ECO:0000313" key="7">
    <source>
        <dbReference type="Proteomes" id="UP000198862"/>
    </source>
</evidence>
<evidence type="ECO:0000313" key="6">
    <source>
        <dbReference type="EMBL" id="SFC35473.1"/>
    </source>
</evidence>
<reference evidence="6 7" key="1">
    <citation type="submission" date="2016-10" db="EMBL/GenBank/DDBJ databases">
        <authorList>
            <person name="de Groot N.N."/>
        </authorList>
    </citation>
    <scope>NUCLEOTIDE SEQUENCE [LARGE SCALE GENOMIC DNA]</scope>
    <source>
        <strain evidence="6 7">DSM 6059</strain>
    </source>
</reference>
<dbReference type="PROSITE" id="PS50072">
    <property type="entry name" value="CSA_PPIASE_2"/>
    <property type="match status" value="1"/>
</dbReference>
<keyword evidence="4" id="KW-0732">Signal</keyword>
<sequence length="210" mass="23976">MTQFLMRVLVLTICFIFSSSAFSAADGKFVQKNNLFPKVEFQTSHGNIIVELDRSRAPITVNNFLTYVANGDYKGSIFHRVERDEENERDFVIQGGGYDKDHDGMHTIKPIFNESGNGLKNEMYSISMAYQDRKPHSGDRQFFFNMEDNTHLNPGKDWGFAVFGSVSEGYETLDKIMQVKTGYNEKIGYDFVPVKPVLIYGIKVLPEEKL</sequence>
<dbReference type="STRING" id="1123010.SAMN02745724_01474"/>
<dbReference type="InterPro" id="IPR002130">
    <property type="entry name" value="Cyclophilin-type_PPIase_dom"/>
</dbReference>
<name>A0A1I1INZ5_9GAMM</name>
<keyword evidence="2" id="KW-0697">Rotamase</keyword>
<dbReference type="GO" id="GO:0003755">
    <property type="term" value="F:peptidyl-prolyl cis-trans isomerase activity"/>
    <property type="evidence" value="ECO:0007669"/>
    <property type="project" value="UniProtKB-KW"/>
</dbReference>
<proteinExistence type="predicted"/>
<dbReference type="PANTHER" id="PTHR43246">
    <property type="entry name" value="PEPTIDYL-PROLYL CIS-TRANS ISOMERASE CYP38, CHLOROPLASTIC"/>
    <property type="match status" value="1"/>
</dbReference>